<keyword evidence="2" id="KW-1185">Reference proteome</keyword>
<protein>
    <submittedName>
        <fullName evidence="1">Uncharacterized protein</fullName>
    </submittedName>
</protein>
<comment type="caution">
    <text evidence="1">The sequence shown here is derived from an EMBL/GenBank/DDBJ whole genome shotgun (WGS) entry which is preliminary data.</text>
</comment>
<evidence type="ECO:0000313" key="1">
    <source>
        <dbReference type="EMBL" id="CAG7588685.1"/>
    </source>
</evidence>
<evidence type="ECO:0000313" key="2">
    <source>
        <dbReference type="Proteomes" id="UP000837675"/>
    </source>
</evidence>
<dbReference type="Proteomes" id="UP000837675">
    <property type="component" value="Unassembled WGS sequence"/>
</dbReference>
<dbReference type="EMBL" id="CAJVAF010000008">
    <property type="protein sequence ID" value="CAG7588685.1"/>
    <property type="molecule type" value="Genomic_DNA"/>
</dbReference>
<sequence length="52" mass="6046">MSTFINNVLALFCKDEAKMLIYLEVLIKYYPLPSLARYEKGFTAQRVESGRN</sequence>
<reference evidence="1" key="1">
    <citation type="submission" date="2021-06" db="EMBL/GenBank/DDBJ databases">
        <authorList>
            <person name="Nardi T."/>
            <person name="Nardi T."/>
        </authorList>
    </citation>
    <scope>NUCLEOTIDE SEQUENCE</scope>
</reference>
<organism evidence="1 2">
    <name type="scientific">Hyalomma marginatum</name>
    <dbReference type="NCBI Taxonomy" id="34627"/>
    <lineage>
        <taxon>Eukaryota</taxon>
        <taxon>Metazoa</taxon>
        <taxon>Ecdysozoa</taxon>
        <taxon>Arthropoda</taxon>
        <taxon>Chelicerata</taxon>
        <taxon>Arachnida</taxon>
        <taxon>Acari</taxon>
        <taxon>Parasitiformes</taxon>
        <taxon>Ixodida</taxon>
        <taxon>Ixodoidea</taxon>
        <taxon>Ixodidae</taxon>
        <taxon>Hyalomminae</taxon>
        <taxon>Hyalomma</taxon>
    </lineage>
</organism>
<name>A0A8S4C3F8_9ACAR</name>
<proteinExistence type="predicted"/>
<dbReference type="AlphaFoldDB" id="A0A8S4C3F8"/>
<accession>A0A8S4C3F8</accession>
<gene>
    <name evidence="1" type="ORF">MHYMCMPASI_00026</name>
</gene>